<evidence type="ECO:0000256" key="11">
    <source>
        <dbReference type="ARBA" id="ARBA00023136"/>
    </source>
</evidence>
<reference evidence="16" key="1">
    <citation type="submission" date="2021-03" db="EMBL/GenBank/DDBJ databases">
        <authorList>
            <person name="Tagirdzhanova G."/>
        </authorList>
    </citation>
    <scope>NUCLEOTIDE SEQUENCE</scope>
</reference>
<keyword evidence="17" id="KW-1185">Reference proteome</keyword>
<keyword evidence="8 13" id="KW-1133">Transmembrane helix</keyword>
<feature type="region of interest" description="Disordered" evidence="15">
    <location>
        <begin position="179"/>
        <end position="318"/>
    </location>
</feature>
<feature type="transmembrane region" description="Helical" evidence="13">
    <location>
        <begin position="126"/>
        <end position="144"/>
    </location>
</feature>
<organism evidence="16 17">
    <name type="scientific">Gomphillus americanus</name>
    <dbReference type="NCBI Taxonomy" id="1940652"/>
    <lineage>
        <taxon>Eukaryota</taxon>
        <taxon>Fungi</taxon>
        <taxon>Dikarya</taxon>
        <taxon>Ascomycota</taxon>
        <taxon>Pezizomycotina</taxon>
        <taxon>Lecanoromycetes</taxon>
        <taxon>OSLEUM clade</taxon>
        <taxon>Ostropomycetidae</taxon>
        <taxon>Ostropales</taxon>
        <taxon>Graphidaceae</taxon>
        <taxon>Gomphilloideae</taxon>
        <taxon>Gomphillus</taxon>
    </lineage>
</organism>
<feature type="compositionally biased region" description="Basic and acidic residues" evidence="15">
    <location>
        <begin position="247"/>
        <end position="260"/>
    </location>
</feature>
<dbReference type="EMBL" id="CAJPDQ010000011">
    <property type="protein sequence ID" value="CAF9916388.1"/>
    <property type="molecule type" value="Genomic_DNA"/>
</dbReference>
<dbReference type="Proteomes" id="UP000664169">
    <property type="component" value="Unassembled WGS sequence"/>
</dbReference>
<evidence type="ECO:0000256" key="10">
    <source>
        <dbReference type="ARBA" id="ARBA00023128"/>
    </source>
</evidence>
<dbReference type="OrthoDB" id="10261039at2759"/>
<comment type="caution">
    <text evidence="16">The sequence shown here is derived from an EMBL/GenBank/DDBJ whole genome shotgun (WGS) entry which is preliminary data.</text>
</comment>
<name>A0A8H3IF98_9LECA</name>
<feature type="coiled-coil region" evidence="14">
    <location>
        <begin position="373"/>
        <end position="430"/>
    </location>
</feature>
<comment type="subunit">
    <text evidence="3 13">Component of the mitochondrial contact site and cristae organizing system (MICOS) complex.</text>
</comment>
<keyword evidence="11 13" id="KW-0472">Membrane</keyword>
<evidence type="ECO:0000256" key="6">
    <source>
        <dbReference type="ARBA" id="ARBA00022792"/>
    </source>
</evidence>
<evidence type="ECO:0000256" key="3">
    <source>
        <dbReference type="ARBA" id="ARBA00011875"/>
    </source>
</evidence>
<evidence type="ECO:0000256" key="2">
    <source>
        <dbReference type="ARBA" id="ARBA00010877"/>
    </source>
</evidence>
<feature type="compositionally biased region" description="Basic and acidic residues" evidence="15">
    <location>
        <begin position="268"/>
        <end position="289"/>
    </location>
</feature>
<dbReference type="Pfam" id="PF09731">
    <property type="entry name" value="Mitofilin"/>
    <property type="match status" value="1"/>
</dbReference>
<dbReference type="PANTHER" id="PTHR15415">
    <property type="entry name" value="MITOFILIN"/>
    <property type="match status" value="1"/>
</dbReference>
<evidence type="ECO:0000256" key="14">
    <source>
        <dbReference type="SAM" id="Coils"/>
    </source>
</evidence>
<sequence>MLRVAALASRRAAFTLQRNQLQLRRAYADAPKPSINDSKAAVLPGSQSTGTSTPPVPGLPDTPPTTIAGSTVHPANIPLTPPPPPSTVQTSKGSSVPPLPPPGASTVASHPPSPSTPKPKRRFRNFIISLVLLSGLGFAGGVWYSTRSDNFHDFFTEYVPFGEEAVLYLEEREFRKRHPRFSTAPSRPSSDAAKVTIPSGSGISWKDRAKEPAGSDLETKGRHMSAVEDTEAASDRAVRQSPAQVTQEKKADPKKLEQEARQSPTVAEQEKKADSLKDKDSTSAKDRTAKTGGKPTEAMTSGKETVPNTATSGKPVKLPEVNEPSVFVPLSRIDPMKVNDGDEPLVQELVKMLNDIILVVNEDNSTGKYTSSITKAKGDLERVGQRIKMLKAQEHQAAQKDVEATQLQFDNAAKELVRRLELEMQDQESRWREEFESERKKIETVYEERLSSELERAKEVTDQKIRNQLLEQAIALKNDFASTIQDKVETERQGRLAKLDALSSSINELEGLTVEWNKVLDANLRTQHLQVAVEAVKSGLDRTDRPRPFIRELAALKELAAENSIVDSAIASINPASYQLGIPTSAQLIDRFRRVADEVRKAALLPEDAGIASHAASLLLSKVMFKKQGRAEGDDVESILTRTESLLEEGKLDEAAREMNTLQGWAKTLSRDWLSEVRKVLEVKQALDVISTEARLQSLKVD</sequence>
<protein>
    <recommendedName>
        <fullName evidence="4 13">MICOS complex subunit MIC60</fullName>
    </recommendedName>
    <alternativeName>
        <fullName evidence="13">Mitofilin</fullName>
    </alternativeName>
</protein>
<comment type="similarity">
    <text evidence="2 13">Belongs to the MICOS complex subunit Mic60 family.</text>
</comment>
<feature type="region of interest" description="Disordered" evidence="15">
    <location>
        <begin position="31"/>
        <end position="120"/>
    </location>
</feature>
<dbReference type="InterPro" id="IPR019133">
    <property type="entry name" value="MIC60"/>
</dbReference>
<comment type="subcellular location">
    <subcellularLocation>
        <location evidence="1 13">Mitochondrion inner membrane</location>
        <topology evidence="1 13">Single-pass membrane protein</topology>
    </subcellularLocation>
</comment>
<keyword evidence="6 13" id="KW-0999">Mitochondrion inner membrane</keyword>
<dbReference type="GO" id="GO:0042407">
    <property type="term" value="P:cristae formation"/>
    <property type="evidence" value="ECO:0007669"/>
    <property type="project" value="TreeGrafter"/>
</dbReference>
<evidence type="ECO:0000256" key="1">
    <source>
        <dbReference type="ARBA" id="ARBA00004434"/>
    </source>
</evidence>
<feature type="compositionally biased region" description="Basic and acidic residues" evidence="15">
    <location>
        <begin position="205"/>
        <end position="221"/>
    </location>
</feature>
<evidence type="ECO:0000256" key="5">
    <source>
        <dbReference type="ARBA" id="ARBA00022692"/>
    </source>
</evidence>
<dbReference type="AlphaFoldDB" id="A0A8H3IF98"/>
<gene>
    <name evidence="16" type="ORF">GOMPHAMPRED_000981</name>
</gene>
<dbReference type="PANTHER" id="PTHR15415:SF7">
    <property type="entry name" value="MICOS COMPLEX SUBUNIT MIC60"/>
    <property type="match status" value="1"/>
</dbReference>
<comment type="function">
    <text evidence="12">Component of the MICOS complex, a large protein complex of the mitochondrial inner membrane that plays crucial roles in the maintenance of crista junctions, inner membrane architecture, and formation of contact sites to the outer membrane. Plays a role in keeping cristae membranes connected to the inner boundary membrane. Also promotes protein import via the mitochondrial intermembrane space assembly (MIA) pathway.</text>
</comment>
<evidence type="ECO:0000256" key="4">
    <source>
        <dbReference type="ARBA" id="ARBA00018116"/>
    </source>
</evidence>
<evidence type="ECO:0000256" key="12">
    <source>
        <dbReference type="ARBA" id="ARBA00025571"/>
    </source>
</evidence>
<feature type="compositionally biased region" description="Polar residues" evidence="15">
    <location>
        <begin position="298"/>
        <end position="312"/>
    </location>
</feature>
<keyword evidence="7" id="KW-0809">Transit peptide</keyword>
<evidence type="ECO:0000256" key="7">
    <source>
        <dbReference type="ARBA" id="ARBA00022946"/>
    </source>
</evidence>
<keyword evidence="9 14" id="KW-0175">Coiled coil</keyword>
<dbReference type="GO" id="GO:0061617">
    <property type="term" value="C:MICOS complex"/>
    <property type="evidence" value="ECO:0007669"/>
    <property type="project" value="TreeGrafter"/>
</dbReference>
<accession>A0A8H3IF98</accession>
<evidence type="ECO:0000256" key="9">
    <source>
        <dbReference type="ARBA" id="ARBA00023054"/>
    </source>
</evidence>
<keyword evidence="10 13" id="KW-0496">Mitochondrion</keyword>
<evidence type="ECO:0000313" key="17">
    <source>
        <dbReference type="Proteomes" id="UP000664169"/>
    </source>
</evidence>
<proteinExistence type="inferred from homology"/>
<evidence type="ECO:0000256" key="13">
    <source>
        <dbReference type="RuleBase" id="RU363000"/>
    </source>
</evidence>
<evidence type="ECO:0000256" key="8">
    <source>
        <dbReference type="ARBA" id="ARBA00022989"/>
    </source>
</evidence>
<feature type="compositionally biased region" description="Pro residues" evidence="15">
    <location>
        <begin position="54"/>
        <end position="63"/>
    </location>
</feature>
<evidence type="ECO:0000313" key="16">
    <source>
        <dbReference type="EMBL" id="CAF9916388.1"/>
    </source>
</evidence>
<keyword evidence="5 13" id="KW-0812">Transmembrane</keyword>
<evidence type="ECO:0000256" key="15">
    <source>
        <dbReference type="SAM" id="MobiDB-lite"/>
    </source>
</evidence>